<accession>A0A974NE17</accession>
<gene>
    <name evidence="2" type="ORF">JHT90_11650</name>
</gene>
<feature type="domain" description="DUF4935" evidence="1">
    <location>
        <begin position="15"/>
        <end position="183"/>
    </location>
</feature>
<dbReference type="KEGG" id="eaz:JHT90_11650"/>
<dbReference type="Pfam" id="PF16289">
    <property type="entry name" value="PIN_12"/>
    <property type="match status" value="1"/>
</dbReference>
<name>A0A974NE17_9GAMM</name>
<keyword evidence="3" id="KW-1185">Reference proteome</keyword>
<evidence type="ECO:0000313" key="3">
    <source>
        <dbReference type="Proteomes" id="UP000595278"/>
    </source>
</evidence>
<evidence type="ECO:0000313" key="2">
    <source>
        <dbReference type="EMBL" id="QQP85035.1"/>
    </source>
</evidence>
<dbReference type="RefSeq" id="WP_201091128.1">
    <property type="nucleotide sequence ID" value="NZ_CP067393.1"/>
</dbReference>
<dbReference type="InterPro" id="IPR032557">
    <property type="entry name" value="DUF4935"/>
</dbReference>
<protein>
    <submittedName>
        <fullName evidence="2">DUF4935 domain-containing protein</fullName>
    </submittedName>
</protein>
<organism evidence="2 3">
    <name type="scientific">Entomomonas asaccharolytica</name>
    <dbReference type="NCBI Taxonomy" id="2785331"/>
    <lineage>
        <taxon>Bacteria</taxon>
        <taxon>Pseudomonadati</taxon>
        <taxon>Pseudomonadota</taxon>
        <taxon>Gammaproteobacteria</taxon>
        <taxon>Pseudomonadales</taxon>
        <taxon>Pseudomonadaceae</taxon>
        <taxon>Entomomonas</taxon>
    </lineage>
</organism>
<proteinExistence type="predicted"/>
<dbReference type="EMBL" id="CP067393">
    <property type="protein sequence ID" value="QQP85035.1"/>
    <property type="molecule type" value="Genomic_DNA"/>
</dbReference>
<sequence length="373" mass="42438">MSNLKSSSQYEYKAIIIDTSIYEKNGLKFDRGLLKSLSQFKKSPIKLLMPDVILNEVKSHLEKKVSEIIQSNDKLINDFKGYSLVNQEVLKTLDDFKKNLNAKNIVKKKLDEFIESTGAIFIECGLLVDVTKILEKYFSSSPPFSKEGKKKSEFPDAIVLYAIEKWAEENNAKVLAISSDNDWDSYCKITSFIDYTEDLGDVLSKLNTLNAPYVVLVQIEKLIEDDDSTLRGEIEDYLIAKLEDFSVEPEAESNFYWESEQLTTWFKSFTYNTNDCQVIQTDSDLLVVKANINIVVGAEGIFSLFVYDPIDKGNFNLGSCNPEVETDFDTDILLTFEGKINTEQSLDNLELTDIEILDRPSTVNFGSLELEYD</sequence>
<dbReference type="Proteomes" id="UP000595278">
    <property type="component" value="Chromosome"/>
</dbReference>
<dbReference type="AlphaFoldDB" id="A0A974NE17"/>
<evidence type="ECO:0000259" key="1">
    <source>
        <dbReference type="Pfam" id="PF16289"/>
    </source>
</evidence>
<reference evidence="2 3" key="1">
    <citation type="submission" date="2021-01" db="EMBL/GenBank/DDBJ databases">
        <title>Entomomonas sp. F2A isolated from a house cricket (Acheta domesticus).</title>
        <authorList>
            <person name="Spergser J."/>
            <person name="Busse H.-J."/>
        </authorList>
    </citation>
    <scope>NUCLEOTIDE SEQUENCE [LARGE SCALE GENOMIC DNA]</scope>
    <source>
        <strain evidence="2 3">F2A</strain>
    </source>
</reference>